<evidence type="ECO:0000256" key="3">
    <source>
        <dbReference type="ARBA" id="ARBA00017779"/>
    </source>
</evidence>
<evidence type="ECO:0000313" key="10">
    <source>
        <dbReference type="Proteomes" id="UP000645828"/>
    </source>
</evidence>
<dbReference type="Proteomes" id="UP000645828">
    <property type="component" value="Unassembled WGS sequence"/>
</dbReference>
<name>A0A811ZC20_NYCPR</name>
<evidence type="ECO:0000313" key="9">
    <source>
        <dbReference type="EMBL" id="CAD7686278.1"/>
    </source>
</evidence>
<evidence type="ECO:0000256" key="4">
    <source>
        <dbReference type="ARBA" id="ARBA00022692"/>
    </source>
</evidence>
<dbReference type="AlphaFoldDB" id="A0A811ZC20"/>
<comment type="caution">
    <text evidence="9">The sequence shown here is derived from an EMBL/GenBank/DDBJ whole genome shotgun (WGS) entry which is preliminary data.</text>
</comment>
<evidence type="ECO:0000256" key="8">
    <source>
        <dbReference type="SAM" id="Phobius"/>
    </source>
</evidence>
<evidence type="ECO:0000256" key="2">
    <source>
        <dbReference type="ARBA" id="ARBA00009825"/>
    </source>
</evidence>
<sequence>MQIHQPREPHSVFPHLTVVLLAPGITWDIYKELLISLVSFFFMGFRVLFLLLWVDIYI</sequence>
<protein>
    <recommendedName>
        <fullName evidence="3">Dolichyl-diphosphooligosaccharide--protein glycosyltransferase subunit TMEM258</fullName>
    </recommendedName>
    <alternativeName>
        <fullName evidence="7">Transmembrane protein 258</fullName>
    </alternativeName>
</protein>
<evidence type="ECO:0000256" key="6">
    <source>
        <dbReference type="ARBA" id="ARBA00023136"/>
    </source>
</evidence>
<keyword evidence="4 8" id="KW-0812">Transmembrane</keyword>
<dbReference type="EMBL" id="CAJHUB010000761">
    <property type="protein sequence ID" value="CAD7686278.1"/>
    <property type="molecule type" value="Genomic_DNA"/>
</dbReference>
<feature type="transmembrane region" description="Helical" evidence="8">
    <location>
        <begin position="36"/>
        <end position="54"/>
    </location>
</feature>
<dbReference type="PANTHER" id="PTHR13636">
    <property type="entry name" value="TRANSMEMBRANE PROTEIN 258"/>
    <property type="match status" value="1"/>
</dbReference>
<keyword evidence="5 8" id="KW-1133">Transmembrane helix</keyword>
<evidence type="ECO:0000256" key="7">
    <source>
        <dbReference type="ARBA" id="ARBA00049816"/>
    </source>
</evidence>
<feature type="transmembrane region" description="Helical" evidence="8">
    <location>
        <begin position="12"/>
        <end position="30"/>
    </location>
</feature>
<dbReference type="InterPro" id="IPR007915">
    <property type="entry name" value="TMEM258/Ost5"/>
</dbReference>
<evidence type="ECO:0000256" key="5">
    <source>
        <dbReference type="ARBA" id="ARBA00022989"/>
    </source>
</evidence>
<proteinExistence type="inferred from homology"/>
<organism evidence="9 10">
    <name type="scientific">Nyctereutes procyonoides</name>
    <name type="common">Raccoon dog</name>
    <name type="synonym">Canis procyonoides</name>
    <dbReference type="NCBI Taxonomy" id="34880"/>
    <lineage>
        <taxon>Eukaryota</taxon>
        <taxon>Metazoa</taxon>
        <taxon>Chordata</taxon>
        <taxon>Craniata</taxon>
        <taxon>Vertebrata</taxon>
        <taxon>Euteleostomi</taxon>
        <taxon>Mammalia</taxon>
        <taxon>Eutheria</taxon>
        <taxon>Laurasiatheria</taxon>
        <taxon>Carnivora</taxon>
        <taxon>Caniformia</taxon>
        <taxon>Canidae</taxon>
        <taxon>Nyctereutes</taxon>
    </lineage>
</organism>
<comment type="subcellular location">
    <subcellularLocation>
        <location evidence="1">Membrane</location>
        <topology evidence="1">Multi-pass membrane protein</topology>
    </subcellularLocation>
</comment>
<dbReference type="GO" id="GO:0008250">
    <property type="term" value="C:oligosaccharyltransferase complex"/>
    <property type="evidence" value="ECO:0007669"/>
    <property type="project" value="InterPro"/>
</dbReference>
<keyword evidence="6 8" id="KW-0472">Membrane</keyword>
<reference evidence="9" key="1">
    <citation type="submission" date="2020-12" db="EMBL/GenBank/DDBJ databases">
        <authorList>
            <consortium name="Molecular Ecology Group"/>
        </authorList>
    </citation>
    <scope>NUCLEOTIDE SEQUENCE</scope>
    <source>
        <strain evidence="9">TBG_1078</strain>
    </source>
</reference>
<keyword evidence="10" id="KW-1185">Reference proteome</keyword>
<comment type="similarity">
    <text evidence="2">Belongs to the OST5 family.</text>
</comment>
<accession>A0A811ZC20</accession>
<gene>
    <name evidence="9" type="ORF">NYPRO_LOCUS19071</name>
</gene>
<evidence type="ECO:0000256" key="1">
    <source>
        <dbReference type="ARBA" id="ARBA00004141"/>
    </source>
</evidence>